<dbReference type="EMBL" id="LDZF01000009">
    <property type="protein sequence ID" value="KMK13892.1"/>
    <property type="molecule type" value="Genomic_DNA"/>
</dbReference>
<dbReference type="CDD" id="cd03257">
    <property type="entry name" value="ABC_NikE_OppD_transporters"/>
    <property type="match status" value="2"/>
</dbReference>
<dbReference type="InterPro" id="IPR050319">
    <property type="entry name" value="ABC_transp_ATP-bind"/>
</dbReference>
<dbReference type="GO" id="GO:0015833">
    <property type="term" value="P:peptide transport"/>
    <property type="evidence" value="ECO:0007669"/>
    <property type="project" value="InterPro"/>
</dbReference>
<dbReference type="PATRIC" id="fig|61647.15.peg.5497"/>
<dbReference type="AlphaFoldDB" id="A0A0J5P018"/>
<dbReference type="Gene3D" id="3.40.50.300">
    <property type="entry name" value="P-loop containing nucleotide triphosphate hydrolases"/>
    <property type="match status" value="2"/>
</dbReference>
<dbReference type="NCBIfam" id="NF011713">
    <property type="entry name" value="PRK15134.1"/>
    <property type="match status" value="1"/>
</dbReference>
<keyword evidence="4 6" id="KW-0067">ATP-binding</keyword>
<dbReference type="InterPro" id="IPR017871">
    <property type="entry name" value="ABC_transporter-like_CS"/>
</dbReference>
<sequence>MGDPLLAIDNLSVAFGSGGERRTVVSELSLQVAAGETLALVGESGSGKSVTALSVLRLLPAPPVSYPTGDIRFHGQPLLHADERTLRGIRGNRIAMIFQEPMVSLNPLHTVEKQLYEVLSLHRGMRREAARGEILTCLDRVGIRSAARRLNDYPHQLSGGERQRVMIAMALLTRPELLIADEPTTALDVSVQAQILALLGELRRELNMGLLFITHNLSIVRRLADNVAVMQDGRCVEQNSAAGLFAAPQHPYTRKLLNSEPDGDPVPLPPDSPVLLAVEQLQVAFPVRKGILRRQVDENRVVNNISFTLRQGETLGLVGESGSGKSTTGLALLRLIPSRGRITFDGEAIQDRSRREMLPLRHRIQVVFQDPNSSLNPRLNVLQIIEEGLRVHQPAMKSAGREAEVVRVMEEVGLDPQSRWRYPAEFSGGQRQRIAIARALILKPQLIVLDEPTSSLDRTVQAQVLQLLKSLQEKYRLSYIFISHDLQVVRSLCHQVIVLRQGEVVEQGGCRQIFAAPAQAYTRQLIALS</sequence>
<protein>
    <submittedName>
        <fullName evidence="6">Microcin ABC transporter ATP-binding protein</fullName>
    </submittedName>
</protein>
<dbReference type="GO" id="GO:0005524">
    <property type="term" value="F:ATP binding"/>
    <property type="evidence" value="ECO:0007669"/>
    <property type="project" value="UniProtKB-KW"/>
</dbReference>
<dbReference type="InterPro" id="IPR003593">
    <property type="entry name" value="AAA+_ATPase"/>
</dbReference>
<gene>
    <name evidence="6" type="ORF">ABW06_10585</name>
</gene>
<dbReference type="InterPro" id="IPR003439">
    <property type="entry name" value="ABC_transporter-like_ATP-bd"/>
</dbReference>
<dbReference type="NCBIfam" id="NF007739">
    <property type="entry name" value="PRK10419.1"/>
    <property type="match status" value="2"/>
</dbReference>
<feature type="domain" description="ABC transporter" evidence="5">
    <location>
        <begin position="6"/>
        <end position="257"/>
    </location>
</feature>
<dbReference type="GO" id="GO:0016887">
    <property type="term" value="F:ATP hydrolysis activity"/>
    <property type="evidence" value="ECO:0007669"/>
    <property type="project" value="InterPro"/>
</dbReference>
<dbReference type="PANTHER" id="PTHR43776:SF7">
    <property type="entry name" value="D,D-DIPEPTIDE TRANSPORT ATP-BINDING PROTEIN DDPF-RELATED"/>
    <property type="match status" value="1"/>
</dbReference>
<dbReference type="SUPFAM" id="SSF52540">
    <property type="entry name" value="P-loop containing nucleoside triphosphate hydrolases"/>
    <property type="match status" value="2"/>
</dbReference>
<evidence type="ECO:0000259" key="5">
    <source>
        <dbReference type="PROSITE" id="PS50893"/>
    </source>
</evidence>
<keyword evidence="3" id="KW-0547">Nucleotide-binding</keyword>
<dbReference type="FunFam" id="3.40.50.300:FF:000016">
    <property type="entry name" value="Oligopeptide ABC transporter ATP-binding component"/>
    <property type="match status" value="2"/>
</dbReference>
<dbReference type="PROSITE" id="PS00211">
    <property type="entry name" value="ABC_TRANSPORTER_1"/>
    <property type="match status" value="2"/>
</dbReference>
<dbReference type="PROSITE" id="PS50893">
    <property type="entry name" value="ABC_TRANSPORTER_2"/>
    <property type="match status" value="2"/>
</dbReference>
<dbReference type="InterPro" id="IPR027417">
    <property type="entry name" value="P-loop_NTPase"/>
</dbReference>
<organism evidence="6 7">
    <name type="scientific">Pluralibacter gergoviae</name>
    <name type="common">Enterobacter gergoviae</name>
    <dbReference type="NCBI Taxonomy" id="61647"/>
    <lineage>
        <taxon>Bacteria</taxon>
        <taxon>Pseudomonadati</taxon>
        <taxon>Pseudomonadota</taxon>
        <taxon>Gammaproteobacteria</taxon>
        <taxon>Enterobacterales</taxon>
        <taxon>Enterobacteriaceae</taxon>
        <taxon>Pluralibacter</taxon>
    </lineage>
</organism>
<evidence type="ECO:0000256" key="1">
    <source>
        <dbReference type="ARBA" id="ARBA00005417"/>
    </source>
</evidence>
<dbReference type="InterPro" id="IPR013563">
    <property type="entry name" value="Oligopep_ABC_C"/>
</dbReference>
<evidence type="ECO:0000313" key="6">
    <source>
        <dbReference type="EMBL" id="KMK13892.1"/>
    </source>
</evidence>
<dbReference type="PANTHER" id="PTHR43776">
    <property type="entry name" value="TRANSPORT ATP-BINDING PROTEIN"/>
    <property type="match status" value="1"/>
</dbReference>
<dbReference type="Proteomes" id="UP000036196">
    <property type="component" value="Unassembled WGS sequence"/>
</dbReference>
<dbReference type="Pfam" id="PF08352">
    <property type="entry name" value="oligo_HPY"/>
    <property type="match status" value="1"/>
</dbReference>
<dbReference type="STRING" id="61647.LG71_12335"/>
<dbReference type="eggNOG" id="COG4172">
    <property type="taxonomic scope" value="Bacteria"/>
</dbReference>
<evidence type="ECO:0000256" key="4">
    <source>
        <dbReference type="ARBA" id="ARBA00022840"/>
    </source>
</evidence>
<dbReference type="RefSeq" id="WP_048278932.1">
    <property type="nucleotide sequence ID" value="NZ_LDZF01000009.1"/>
</dbReference>
<comment type="similarity">
    <text evidence="1">Belongs to the ABC transporter superfamily.</text>
</comment>
<feature type="domain" description="ABC transporter" evidence="5">
    <location>
        <begin position="287"/>
        <end position="526"/>
    </location>
</feature>
<evidence type="ECO:0000313" key="7">
    <source>
        <dbReference type="Proteomes" id="UP000036196"/>
    </source>
</evidence>
<accession>A0A0J5P018</accession>
<proteinExistence type="inferred from homology"/>
<dbReference type="NCBIfam" id="NF008453">
    <property type="entry name" value="PRK11308.1"/>
    <property type="match status" value="2"/>
</dbReference>
<comment type="caution">
    <text evidence="6">The sequence shown here is derived from an EMBL/GenBank/DDBJ whole genome shotgun (WGS) entry which is preliminary data.</text>
</comment>
<keyword evidence="7" id="KW-1185">Reference proteome</keyword>
<evidence type="ECO:0000256" key="2">
    <source>
        <dbReference type="ARBA" id="ARBA00022448"/>
    </source>
</evidence>
<reference evidence="6 7" key="1">
    <citation type="submission" date="2015-05" db="EMBL/GenBank/DDBJ databases">
        <title>Genome sequences of Pluralibacter gergoviae.</title>
        <authorList>
            <person name="Greninger A.L."/>
            <person name="Miller S."/>
        </authorList>
    </citation>
    <scope>NUCLEOTIDE SEQUENCE [LARGE SCALE GENOMIC DNA]</scope>
    <source>
        <strain evidence="6 7">JS81F13</strain>
    </source>
</reference>
<evidence type="ECO:0000256" key="3">
    <source>
        <dbReference type="ARBA" id="ARBA00022741"/>
    </source>
</evidence>
<name>A0A0J5P018_PLUGE</name>
<dbReference type="SMART" id="SM00382">
    <property type="entry name" value="AAA"/>
    <property type="match status" value="2"/>
</dbReference>
<keyword evidence="2" id="KW-0813">Transport</keyword>
<dbReference type="GO" id="GO:0055085">
    <property type="term" value="P:transmembrane transport"/>
    <property type="evidence" value="ECO:0007669"/>
    <property type="project" value="UniProtKB-ARBA"/>
</dbReference>
<dbReference type="Pfam" id="PF00005">
    <property type="entry name" value="ABC_tran"/>
    <property type="match status" value="2"/>
</dbReference>